<sequence length="255" mass="28412">MSSPWATTGTQHVGFLDEARLQYDVAHAAAISAGQDPETDGLCFQCARSLRSTARRLLFDIFTADNIFFAGIPHLSRWVGGPSNDLLRSIESLAHPSSARSFAYLPCLRCLQDLFHMSNIRATALDECRQADYHPHGCPRCDRHRFQTCHRLTGSVSPPTMAILTTAFRSKLGGSDAALPMPLHSELRTSDQARRRLILAMYSEHRRAAWAEYLRFSPGTGGEPEPRPGSDVDALILEQQHREPRLVEEIDDTGE</sequence>
<reference evidence="2" key="2">
    <citation type="submission" date="2023-01" db="EMBL/GenBank/DDBJ databases">
        <authorList>
            <person name="Petersen C."/>
        </authorList>
    </citation>
    <scope>NUCLEOTIDE SEQUENCE</scope>
    <source>
        <strain evidence="2">IBT 35679</strain>
    </source>
</reference>
<evidence type="ECO:0000313" key="1">
    <source>
        <dbReference type="EMBL" id="KAJ5538934.1"/>
    </source>
</evidence>
<keyword evidence="3" id="KW-1185">Reference proteome</keyword>
<comment type="caution">
    <text evidence="2">The sequence shown here is derived from an EMBL/GenBank/DDBJ whole genome shotgun (WGS) entry which is preliminary data.</text>
</comment>
<proteinExistence type="predicted"/>
<gene>
    <name evidence="2" type="ORF">N7494_001468</name>
    <name evidence="1" type="ORF">N7494_008413</name>
</gene>
<dbReference type="Proteomes" id="UP001220324">
    <property type="component" value="Unassembled WGS sequence"/>
</dbReference>
<dbReference type="AlphaFoldDB" id="A0AAD6D1Y0"/>
<name>A0AAD6D1Y0_9EURO</name>
<accession>A0AAD6D1Y0</accession>
<dbReference type="EMBL" id="JAQIZZ010000002">
    <property type="protein sequence ID" value="KAJ5552090.1"/>
    <property type="molecule type" value="Genomic_DNA"/>
</dbReference>
<evidence type="ECO:0000313" key="2">
    <source>
        <dbReference type="EMBL" id="KAJ5552090.1"/>
    </source>
</evidence>
<organism evidence="2 3">
    <name type="scientific">Penicillium frequentans</name>
    <dbReference type="NCBI Taxonomy" id="3151616"/>
    <lineage>
        <taxon>Eukaryota</taxon>
        <taxon>Fungi</taxon>
        <taxon>Dikarya</taxon>
        <taxon>Ascomycota</taxon>
        <taxon>Pezizomycotina</taxon>
        <taxon>Eurotiomycetes</taxon>
        <taxon>Eurotiomycetidae</taxon>
        <taxon>Eurotiales</taxon>
        <taxon>Aspergillaceae</taxon>
        <taxon>Penicillium</taxon>
    </lineage>
</organism>
<protein>
    <submittedName>
        <fullName evidence="2">Uncharacterized protein</fullName>
    </submittedName>
</protein>
<reference evidence="2 3" key="1">
    <citation type="journal article" date="2023" name="IMA Fungus">
        <title>Comparative genomic study of the Penicillium genus elucidates a diverse pangenome and 15 lateral gene transfer events.</title>
        <authorList>
            <person name="Petersen C."/>
            <person name="Sorensen T."/>
            <person name="Nielsen M.R."/>
            <person name="Sondergaard T.E."/>
            <person name="Sorensen J.L."/>
            <person name="Fitzpatrick D.A."/>
            <person name="Frisvad J.C."/>
            <person name="Nielsen K.L."/>
        </authorList>
    </citation>
    <scope>NUCLEOTIDE SEQUENCE [LARGE SCALE GENOMIC DNA]</scope>
    <source>
        <strain evidence="2 3">IBT 35679</strain>
    </source>
</reference>
<dbReference type="EMBL" id="JAQIZZ010000006">
    <property type="protein sequence ID" value="KAJ5538934.1"/>
    <property type="molecule type" value="Genomic_DNA"/>
</dbReference>
<evidence type="ECO:0000313" key="3">
    <source>
        <dbReference type="Proteomes" id="UP001220324"/>
    </source>
</evidence>